<accession>A0ABW1DEH5</accession>
<name>A0ABW1DEH5_9DEIO</name>
<dbReference type="RefSeq" id="WP_380045785.1">
    <property type="nucleotide sequence ID" value="NZ_JBHSOH010000003.1"/>
</dbReference>
<evidence type="ECO:0000313" key="1">
    <source>
        <dbReference type="EMBL" id="MFC5847021.1"/>
    </source>
</evidence>
<evidence type="ECO:0000313" key="2">
    <source>
        <dbReference type="Proteomes" id="UP001595979"/>
    </source>
</evidence>
<keyword evidence="2" id="KW-1185">Reference proteome</keyword>
<organism evidence="1 2">
    <name type="scientific">Deinococcus petrolearius</name>
    <dbReference type="NCBI Taxonomy" id="1751295"/>
    <lineage>
        <taxon>Bacteria</taxon>
        <taxon>Thermotogati</taxon>
        <taxon>Deinococcota</taxon>
        <taxon>Deinococci</taxon>
        <taxon>Deinococcales</taxon>
        <taxon>Deinococcaceae</taxon>
        <taxon>Deinococcus</taxon>
    </lineage>
</organism>
<dbReference type="Proteomes" id="UP001595979">
    <property type="component" value="Unassembled WGS sequence"/>
</dbReference>
<proteinExistence type="predicted"/>
<reference evidence="2" key="1">
    <citation type="journal article" date="2019" name="Int. J. Syst. Evol. Microbiol.">
        <title>The Global Catalogue of Microorganisms (GCM) 10K type strain sequencing project: providing services to taxonomists for standard genome sequencing and annotation.</title>
        <authorList>
            <consortium name="The Broad Institute Genomics Platform"/>
            <consortium name="The Broad Institute Genome Sequencing Center for Infectious Disease"/>
            <person name="Wu L."/>
            <person name="Ma J."/>
        </authorList>
    </citation>
    <scope>NUCLEOTIDE SEQUENCE [LARGE SCALE GENOMIC DNA]</scope>
    <source>
        <strain evidence="2">CGMCC 1.15053</strain>
    </source>
</reference>
<dbReference type="EMBL" id="JBHSOH010000003">
    <property type="protein sequence ID" value="MFC5847021.1"/>
    <property type="molecule type" value="Genomic_DNA"/>
</dbReference>
<sequence length="63" mass="6872">MDTLALLLAREARALGLSAGDAPQDPGALAALARRVLEELHARGLIEGEEQLDCWATRRRPEH</sequence>
<comment type="caution">
    <text evidence="1">The sequence shown here is derived from an EMBL/GenBank/DDBJ whole genome shotgun (WGS) entry which is preliminary data.</text>
</comment>
<protein>
    <submittedName>
        <fullName evidence="1">Uncharacterized protein</fullName>
    </submittedName>
</protein>
<gene>
    <name evidence="1" type="ORF">ACFPQ6_01750</name>
</gene>